<reference evidence="2" key="1">
    <citation type="submission" date="2020-10" db="EMBL/GenBank/DDBJ databases">
        <authorList>
            <person name="Gilroy R."/>
        </authorList>
    </citation>
    <scope>NUCLEOTIDE SEQUENCE</scope>
    <source>
        <strain evidence="2">CHK195-11698</strain>
    </source>
</reference>
<comment type="caution">
    <text evidence="2">The sequence shown here is derived from an EMBL/GenBank/DDBJ whole genome shotgun (WGS) entry which is preliminary data.</text>
</comment>
<evidence type="ECO:0000313" key="3">
    <source>
        <dbReference type="Proteomes" id="UP000824175"/>
    </source>
</evidence>
<dbReference type="EMBL" id="DVMJ01000094">
    <property type="protein sequence ID" value="HIU14520.1"/>
    <property type="molecule type" value="Genomic_DNA"/>
</dbReference>
<proteinExistence type="predicted"/>
<feature type="transmembrane region" description="Helical" evidence="1">
    <location>
        <begin position="67"/>
        <end position="87"/>
    </location>
</feature>
<feature type="transmembrane region" description="Helical" evidence="1">
    <location>
        <begin position="40"/>
        <end position="60"/>
    </location>
</feature>
<organism evidence="2 3">
    <name type="scientific">Candidatus Fimiplasma intestinipullorum</name>
    <dbReference type="NCBI Taxonomy" id="2840825"/>
    <lineage>
        <taxon>Bacteria</taxon>
        <taxon>Bacillati</taxon>
        <taxon>Bacillota</taxon>
        <taxon>Clostridia</taxon>
        <taxon>Eubacteriales</taxon>
        <taxon>Candidatus Fimiplasma</taxon>
    </lineage>
</organism>
<keyword evidence="1" id="KW-0472">Membrane</keyword>
<feature type="transmembrane region" description="Helical" evidence="1">
    <location>
        <begin position="107"/>
        <end position="129"/>
    </location>
</feature>
<gene>
    <name evidence="2" type="ORF">IAD15_10725</name>
</gene>
<evidence type="ECO:0000313" key="2">
    <source>
        <dbReference type="EMBL" id="HIU14520.1"/>
    </source>
</evidence>
<reference evidence="2" key="2">
    <citation type="journal article" date="2021" name="PeerJ">
        <title>Extensive microbial diversity within the chicken gut microbiome revealed by metagenomics and culture.</title>
        <authorList>
            <person name="Gilroy R."/>
            <person name="Ravi A."/>
            <person name="Getino M."/>
            <person name="Pursley I."/>
            <person name="Horton D.L."/>
            <person name="Alikhan N.F."/>
            <person name="Baker D."/>
            <person name="Gharbi K."/>
            <person name="Hall N."/>
            <person name="Watson M."/>
            <person name="Adriaenssens E.M."/>
            <person name="Foster-Nyarko E."/>
            <person name="Jarju S."/>
            <person name="Secka A."/>
            <person name="Antonio M."/>
            <person name="Oren A."/>
            <person name="Chaudhuri R.R."/>
            <person name="La Ragione R."/>
            <person name="Hildebrand F."/>
            <person name="Pallen M.J."/>
        </authorList>
    </citation>
    <scope>NUCLEOTIDE SEQUENCE</scope>
    <source>
        <strain evidence="2">CHK195-11698</strain>
    </source>
</reference>
<name>A0A9D1HPU7_9FIRM</name>
<keyword evidence="1" id="KW-0812">Transmembrane</keyword>
<accession>A0A9D1HPU7</accession>
<evidence type="ECO:0000256" key="1">
    <source>
        <dbReference type="SAM" id="Phobius"/>
    </source>
</evidence>
<keyword evidence="1" id="KW-1133">Transmembrane helix</keyword>
<protein>
    <submittedName>
        <fullName evidence="2">Uncharacterized protein</fullName>
    </submittedName>
</protein>
<dbReference type="AlphaFoldDB" id="A0A9D1HPU7"/>
<dbReference type="Proteomes" id="UP000824175">
    <property type="component" value="Unassembled WGS sequence"/>
</dbReference>
<sequence length="149" mass="16946">MKKNIGLVILTSLILIVLSWCGDWSSAYHSELSYQAIYDIRYLYAFLVGIALLICLRLSITLSTMMISLVISGLICIPWIGSWTYPASLFLGLGIYQRFSFTFNDRAVWISVLVILLLNGLCEYYAAVLPTYWLMDPQRIPPTAHSSFY</sequence>